<organism evidence="1">
    <name type="scientific">marine metagenome</name>
    <dbReference type="NCBI Taxonomy" id="408172"/>
    <lineage>
        <taxon>unclassified sequences</taxon>
        <taxon>metagenomes</taxon>
        <taxon>ecological metagenomes</taxon>
    </lineage>
</organism>
<name>A0A382Z431_9ZZZZ</name>
<feature type="non-terminal residue" evidence="1">
    <location>
        <position position="74"/>
    </location>
</feature>
<evidence type="ECO:0000313" key="1">
    <source>
        <dbReference type="EMBL" id="SVD90060.1"/>
    </source>
</evidence>
<gene>
    <name evidence="1" type="ORF">METZ01_LOCUS442914</name>
</gene>
<dbReference type="AlphaFoldDB" id="A0A382Z431"/>
<protein>
    <submittedName>
        <fullName evidence="1">Uncharacterized protein</fullName>
    </submittedName>
</protein>
<reference evidence="1" key="1">
    <citation type="submission" date="2018-05" db="EMBL/GenBank/DDBJ databases">
        <authorList>
            <person name="Lanie J.A."/>
            <person name="Ng W.-L."/>
            <person name="Kazmierczak K.M."/>
            <person name="Andrzejewski T.M."/>
            <person name="Davidsen T.M."/>
            <person name="Wayne K.J."/>
            <person name="Tettelin H."/>
            <person name="Glass J.I."/>
            <person name="Rusch D."/>
            <person name="Podicherti R."/>
            <person name="Tsui H.-C.T."/>
            <person name="Winkler M.E."/>
        </authorList>
    </citation>
    <scope>NUCLEOTIDE SEQUENCE</scope>
</reference>
<proteinExistence type="predicted"/>
<accession>A0A382Z431</accession>
<sequence>MVFNENFLLHPVSSLNTSRQIINNNFDLVESVKRLTNESDENIKKYHESISKNSKLLNHLKSEFAKLDEYINGQ</sequence>
<dbReference type="EMBL" id="UINC01180720">
    <property type="protein sequence ID" value="SVD90060.1"/>
    <property type="molecule type" value="Genomic_DNA"/>
</dbReference>